<dbReference type="PANTHER" id="PTHR47163:SF2">
    <property type="entry name" value="SI:DKEY-17M8.2"/>
    <property type="match status" value="1"/>
</dbReference>
<proteinExistence type="predicted"/>
<organism evidence="2 3">
    <name type="scientific">Meloidogyne enterolobii</name>
    <name type="common">Root-knot nematode worm</name>
    <name type="synonym">Meloidogyne mayaguensis</name>
    <dbReference type="NCBI Taxonomy" id="390850"/>
    <lineage>
        <taxon>Eukaryota</taxon>
        <taxon>Metazoa</taxon>
        <taxon>Ecdysozoa</taxon>
        <taxon>Nematoda</taxon>
        <taxon>Chromadorea</taxon>
        <taxon>Rhabditida</taxon>
        <taxon>Tylenchina</taxon>
        <taxon>Tylenchomorpha</taxon>
        <taxon>Tylenchoidea</taxon>
        <taxon>Meloidogynidae</taxon>
        <taxon>Meloidogyninae</taxon>
        <taxon>Meloidogyne</taxon>
    </lineage>
</organism>
<dbReference type="Proteomes" id="UP000580250">
    <property type="component" value="Unassembled WGS sequence"/>
</dbReference>
<dbReference type="InterPro" id="IPR024445">
    <property type="entry name" value="Tnp_ISXO2-like"/>
</dbReference>
<dbReference type="AlphaFoldDB" id="A0A6V7Y674"/>
<dbReference type="EMBL" id="CAJEWN010003250">
    <property type="protein sequence ID" value="CAD2207035.1"/>
    <property type="molecule type" value="Genomic_DNA"/>
</dbReference>
<accession>A0A6V7Y674</accession>
<protein>
    <recommendedName>
        <fullName evidence="1">ISXO2-like transposase domain-containing protein</fullName>
    </recommendedName>
</protein>
<dbReference type="PANTHER" id="PTHR47163">
    <property type="entry name" value="DDE_TNP_IS1595 DOMAIN-CONTAINING PROTEIN"/>
    <property type="match status" value="1"/>
</dbReference>
<dbReference type="InterPro" id="IPR053164">
    <property type="entry name" value="IS1016-like_transposase"/>
</dbReference>
<comment type="caution">
    <text evidence="2">The sequence shown here is derived from an EMBL/GenBank/DDBJ whole genome shotgun (WGS) entry which is preliminary data.</text>
</comment>
<evidence type="ECO:0000313" key="2">
    <source>
        <dbReference type="EMBL" id="CAD2207035.1"/>
    </source>
</evidence>
<dbReference type="OrthoDB" id="5871964at2759"/>
<dbReference type="Pfam" id="PF12762">
    <property type="entry name" value="DDE_Tnp_IS1595"/>
    <property type="match status" value="1"/>
</dbReference>
<evidence type="ECO:0000259" key="1">
    <source>
        <dbReference type="Pfam" id="PF12762"/>
    </source>
</evidence>
<sequence>MKKIHRAGTTIFSDSWKGYKTNEIEEAGFEHFKVNHRYHFIDPKTGCNTQKVERMWGSAKWRNKKHRGTARHHLESYFAEFMWRKMMGERDVV</sequence>
<reference evidence="2 3" key="1">
    <citation type="submission" date="2020-08" db="EMBL/GenBank/DDBJ databases">
        <authorList>
            <person name="Koutsovoulos G."/>
            <person name="Danchin GJ E."/>
        </authorList>
    </citation>
    <scope>NUCLEOTIDE SEQUENCE [LARGE SCALE GENOMIC DNA]</scope>
</reference>
<feature type="domain" description="ISXO2-like transposase" evidence="1">
    <location>
        <begin position="2"/>
        <end position="84"/>
    </location>
</feature>
<name>A0A6V7Y674_MELEN</name>
<gene>
    <name evidence="2" type="ORF">MENT_LOCUS60941</name>
</gene>
<evidence type="ECO:0000313" key="3">
    <source>
        <dbReference type="Proteomes" id="UP000580250"/>
    </source>
</evidence>